<evidence type="ECO:0000313" key="7">
    <source>
        <dbReference type="EMBL" id="SFR65914.1"/>
    </source>
</evidence>
<feature type="transmembrane region" description="Helical" evidence="6">
    <location>
        <begin position="92"/>
        <end position="116"/>
    </location>
</feature>
<feature type="transmembrane region" description="Helical" evidence="6">
    <location>
        <begin position="193"/>
        <end position="211"/>
    </location>
</feature>
<evidence type="ECO:0000313" key="8">
    <source>
        <dbReference type="Proteomes" id="UP000198531"/>
    </source>
</evidence>
<keyword evidence="4 6" id="KW-1133">Transmembrane helix</keyword>
<feature type="transmembrane region" description="Helical" evidence="6">
    <location>
        <begin position="57"/>
        <end position="80"/>
    </location>
</feature>
<feature type="transmembrane region" description="Helical" evidence="6">
    <location>
        <begin position="128"/>
        <end position="152"/>
    </location>
</feature>
<feature type="transmembrane region" description="Helical" evidence="6">
    <location>
        <begin position="14"/>
        <end position="36"/>
    </location>
</feature>
<feature type="transmembrane region" description="Helical" evidence="6">
    <location>
        <begin position="270"/>
        <end position="290"/>
    </location>
</feature>
<dbReference type="GO" id="GO:0044341">
    <property type="term" value="P:sodium-dependent phosphate transport"/>
    <property type="evidence" value="ECO:0007669"/>
    <property type="project" value="InterPro"/>
</dbReference>
<dbReference type="InterPro" id="IPR003841">
    <property type="entry name" value="Na/Pi_transpt"/>
</dbReference>
<evidence type="ECO:0000256" key="4">
    <source>
        <dbReference type="ARBA" id="ARBA00022989"/>
    </source>
</evidence>
<comment type="subcellular location">
    <subcellularLocation>
        <location evidence="1">Cell membrane</location>
        <topology evidence="1">Multi-pass membrane protein</topology>
    </subcellularLocation>
</comment>
<protein>
    <submittedName>
        <fullName evidence="7">Solute carrier family 34 (Sodium-dependent phosphate cotransporter)</fullName>
    </submittedName>
</protein>
<dbReference type="PANTHER" id="PTHR10010">
    <property type="entry name" value="SOLUTE CARRIER FAMILY 34 SODIUM PHOSPHATE , MEMBER 2-RELATED"/>
    <property type="match status" value="1"/>
</dbReference>
<dbReference type="GO" id="GO:0005436">
    <property type="term" value="F:sodium:phosphate symporter activity"/>
    <property type="evidence" value="ECO:0007669"/>
    <property type="project" value="InterPro"/>
</dbReference>
<feature type="transmembrane region" description="Helical" evidence="6">
    <location>
        <begin position="297"/>
        <end position="317"/>
    </location>
</feature>
<evidence type="ECO:0000256" key="3">
    <source>
        <dbReference type="ARBA" id="ARBA00022692"/>
    </source>
</evidence>
<reference evidence="8" key="1">
    <citation type="submission" date="2016-10" db="EMBL/GenBank/DDBJ databases">
        <authorList>
            <person name="Varghese N."/>
            <person name="Submissions S."/>
        </authorList>
    </citation>
    <scope>NUCLEOTIDE SEQUENCE [LARGE SCALE GENOMIC DNA]</scope>
    <source>
        <strain evidence="8">CGMCC 1.7736</strain>
    </source>
</reference>
<dbReference type="Proteomes" id="UP000198531">
    <property type="component" value="Unassembled WGS sequence"/>
</dbReference>
<evidence type="ECO:0000256" key="5">
    <source>
        <dbReference type="ARBA" id="ARBA00023136"/>
    </source>
</evidence>
<keyword evidence="8" id="KW-1185">Reference proteome</keyword>
<name>A0A1I6IGX5_9EURY</name>
<dbReference type="STRING" id="553469.SAMN04487947_3224"/>
<dbReference type="AlphaFoldDB" id="A0A1I6IGX5"/>
<organism evidence="7 8">
    <name type="scientific">Halogeometricum rufum</name>
    <dbReference type="NCBI Taxonomy" id="553469"/>
    <lineage>
        <taxon>Archaea</taxon>
        <taxon>Methanobacteriati</taxon>
        <taxon>Methanobacteriota</taxon>
        <taxon>Stenosarchaea group</taxon>
        <taxon>Halobacteria</taxon>
        <taxon>Halobacteriales</taxon>
        <taxon>Haloferacaceae</taxon>
        <taxon>Halogeometricum</taxon>
    </lineage>
</organism>
<keyword evidence="3 6" id="KW-0812">Transmembrane</keyword>
<dbReference type="EMBL" id="FOYT01000003">
    <property type="protein sequence ID" value="SFR65914.1"/>
    <property type="molecule type" value="Genomic_DNA"/>
</dbReference>
<keyword evidence="5 6" id="KW-0472">Membrane</keyword>
<proteinExistence type="predicted"/>
<evidence type="ECO:0000256" key="1">
    <source>
        <dbReference type="ARBA" id="ARBA00004651"/>
    </source>
</evidence>
<sequence length="357" mass="38340">MSGTIARVRVSGPLWLGGLISLALFLFGVQLLGTATEAAAVPLGRFFDRYVAGDVRALGVSWVATYALTNGSVVAALAVSLFDAGVVTATQLYLMVAGSRLGAAAIVVFVGALDYLQKRRYSVGKAISLGLLTFLLTHSVYLPATLVGYLLLPWFRTAFADVGGHLELTFQPLSVLEPATTAIVDAVGAAPGFGVAVLVLFGSLNLFDRVLKRVDTEWLRQRVFRRFRRRWVSLGLGVLVTGITTSVAFSLGVIVPLYNRGYLERREVVPYVLGANIGTLFDTVVVAVVLESPEAVAFVLALLVVGTAVTLVELLWFSVYFDAIEGFHTRLVDDRRALAGFLVSLVLVPVSLALFPF</sequence>
<feature type="transmembrane region" description="Helical" evidence="6">
    <location>
        <begin position="337"/>
        <end position="355"/>
    </location>
</feature>
<dbReference type="Pfam" id="PF02690">
    <property type="entry name" value="Na_Pi_cotrans"/>
    <property type="match status" value="2"/>
</dbReference>
<accession>A0A1I6IGX5</accession>
<dbReference type="OrthoDB" id="187584at2157"/>
<dbReference type="GO" id="GO:0005886">
    <property type="term" value="C:plasma membrane"/>
    <property type="evidence" value="ECO:0007669"/>
    <property type="project" value="UniProtKB-SubCell"/>
</dbReference>
<gene>
    <name evidence="7" type="ORF">SAMN04487947_3224</name>
</gene>
<evidence type="ECO:0000256" key="2">
    <source>
        <dbReference type="ARBA" id="ARBA00022475"/>
    </source>
</evidence>
<dbReference type="PANTHER" id="PTHR10010:SF46">
    <property type="entry name" value="SODIUM-DEPENDENT PHOSPHATE TRANSPORT PROTEIN 2B"/>
    <property type="match status" value="1"/>
</dbReference>
<evidence type="ECO:0000256" key="6">
    <source>
        <dbReference type="SAM" id="Phobius"/>
    </source>
</evidence>
<feature type="transmembrane region" description="Helical" evidence="6">
    <location>
        <begin position="231"/>
        <end position="258"/>
    </location>
</feature>
<keyword evidence="2" id="KW-1003">Cell membrane</keyword>